<gene>
    <name evidence="2" type="ORF">M9458_039241</name>
</gene>
<evidence type="ECO:0000256" key="1">
    <source>
        <dbReference type="SAM" id="MobiDB-lite"/>
    </source>
</evidence>
<dbReference type="Proteomes" id="UP001529510">
    <property type="component" value="Unassembled WGS sequence"/>
</dbReference>
<name>A0ABD0P0Z0_CIRMR</name>
<dbReference type="AlphaFoldDB" id="A0ABD0P0Z0"/>
<reference evidence="2 3" key="1">
    <citation type="submission" date="2024-05" db="EMBL/GenBank/DDBJ databases">
        <title>Genome sequencing and assembly of Indian major carp, Cirrhinus mrigala (Hamilton, 1822).</title>
        <authorList>
            <person name="Mohindra V."/>
            <person name="Chowdhury L.M."/>
            <person name="Lal K."/>
            <person name="Jena J.K."/>
        </authorList>
    </citation>
    <scope>NUCLEOTIDE SEQUENCE [LARGE SCALE GENOMIC DNA]</scope>
    <source>
        <strain evidence="2">CM1030</strain>
        <tissue evidence="2">Blood</tissue>
    </source>
</reference>
<proteinExistence type="predicted"/>
<evidence type="ECO:0000313" key="2">
    <source>
        <dbReference type="EMBL" id="KAL0167397.1"/>
    </source>
</evidence>
<sequence>RAFAARPSILVTVTDETRGRKPSVKFALDAEEQKLPRCLSDPGPDQLLEEDEETIHHRD</sequence>
<dbReference type="EMBL" id="JAMKFB020000019">
    <property type="protein sequence ID" value="KAL0167397.1"/>
    <property type="molecule type" value="Genomic_DNA"/>
</dbReference>
<protein>
    <submittedName>
        <fullName evidence="2">Uncharacterized protein</fullName>
    </submittedName>
</protein>
<evidence type="ECO:0000313" key="3">
    <source>
        <dbReference type="Proteomes" id="UP001529510"/>
    </source>
</evidence>
<accession>A0ABD0P0Z0</accession>
<comment type="caution">
    <text evidence="2">The sequence shown here is derived from an EMBL/GenBank/DDBJ whole genome shotgun (WGS) entry which is preliminary data.</text>
</comment>
<feature type="region of interest" description="Disordered" evidence="1">
    <location>
        <begin position="35"/>
        <end position="59"/>
    </location>
</feature>
<keyword evidence="3" id="KW-1185">Reference proteome</keyword>
<feature type="non-terminal residue" evidence="2">
    <location>
        <position position="1"/>
    </location>
</feature>
<organism evidence="2 3">
    <name type="scientific">Cirrhinus mrigala</name>
    <name type="common">Mrigala</name>
    <dbReference type="NCBI Taxonomy" id="683832"/>
    <lineage>
        <taxon>Eukaryota</taxon>
        <taxon>Metazoa</taxon>
        <taxon>Chordata</taxon>
        <taxon>Craniata</taxon>
        <taxon>Vertebrata</taxon>
        <taxon>Euteleostomi</taxon>
        <taxon>Actinopterygii</taxon>
        <taxon>Neopterygii</taxon>
        <taxon>Teleostei</taxon>
        <taxon>Ostariophysi</taxon>
        <taxon>Cypriniformes</taxon>
        <taxon>Cyprinidae</taxon>
        <taxon>Labeoninae</taxon>
        <taxon>Labeonini</taxon>
        <taxon>Cirrhinus</taxon>
    </lineage>
</organism>